<feature type="chain" id="PRO_5027655042" description="NodB homology domain-containing protein" evidence="3">
    <location>
        <begin position="24"/>
        <end position="345"/>
    </location>
</feature>
<evidence type="ECO:0000256" key="3">
    <source>
        <dbReference type="SAM" id="SignalP"/>
    </source>
</evidence>
<dbReference type="SUPFAM" id="SSF88713">
    <property type="entry name" value="Glycoside hydrolase/deacetylase"/>
    <property type="match status" value="1"/>
</dbReference>
<organism evidence="5">
    <name type="scientific">uncultured Thiotrichaceae bacterium</name>
    <dbReference type="NCBI Taxonomy" id="298394"/>
    <lineage>
        <taxon>Bacteria</taxon>
        <taxon>Pseudomonadati</taxon>
        <taxon>Pseudomonadota</taxon>
        <taxon>Gammaproteobacteria</taxon>
        <taxon>Thiotrichales</taxon>
        <taxon>Thiotrichaceae</taxon>
        <taxon>environmental samples</taxon>
    </lineage>
</organism>
<proteinExistence type="predicted"/>
<gene>
    <name evidence="5" type="ORF">HELGO_WM36432</name>
</gene>
<dbReference type="Gene3D" id="3.20.20.370">
    <property type="entry name" value="Glycoside hydrolase/deacetylase"/>
    <property type="match status" value="1"/>
</dbReference>
<feature type="non-terminal residue" evidence="5">
    <location>
        <position position="345"/>
    </location>
</feature>
<evidence type="ECO:0000256" key="2">
    <source>
        <dbReference type="ARBA" id="ARBA00022729"/>
    </source>
</evidence>
<feature type="domain" description="NodB homology" evidence="4">
    <location>
        <begin position="26"/>
        <end position="140"/>
    </location>
</feature>
<reference evidence="5" key="1">
    <citation type="submission" date="2020-01" db="EMBL/GenBank/DDBJ databases">
        <authorList>
            <person name="Meier V. D."/>
            <person name="Meier V D."/>
        </authorList>
    </citation>
    <scope>NUCLEOTIDE SEQUENCE</scope>
    <source>
        <strain evidence="5">HLG_WM_MAG_08</strain>
    </source>
</reference>
<name>A0A6S6T4K4_9GAMM</name>
<dbReference type="InterPro" id="IPR051398">
    <property type="entry name" value="Polysacch_Deacetylase"/>
</dbReference>
<dbReference type="GO" id="GO:0016810">
    <property type="term" value="F:hydrolase activity, acting on carbon-nitrogen (but not peptide) bonds"/>
    <property type="evidence" value="ECO:0007669"/>
    <property type="project" value="InterPro"/>
</dbReference>
<protein>
    <recommendedName>
        <fullName evidence="4">NodB homology domain-containing protein</fullName>
    </recommendedName>
</protein>
<dbReference type="InterPro" id="IPR011330">
    <property type="entry name" value="Glyco_hydro/deAcase_b/a-brl"/>
</dbReference>
<dbReference type="PANTHER" id="PTHR34216">
    <property type="match status" value="1"/>
</dbReference>
<accession>A0A6S6T4K4</accession>
<evidence type="ECO:0000256" key="1">
    <source>
        <dbReference type="ARBA" id="ARBA00004613"/>
    </source>
</evidence>
<feature type="signal peptide" evidence="3">
    <location>
        <begin position="1"/>
        <end position="23"/>
    </location>
</feature>
<evidence type="ECO:0000313" key="5">
    <source>
        <dbReference type="EMBL" id="CAA6810053.1"/>
    </source>
</evidence>
<dbReference type="Pfam" id="PF01522">
    <property type="entry name" value="Polysacc_deac_1"/>
    <property type="match status" value="1"/>
</dbReference>
<dbReference type="GO" id="GO:0005576">
    <property type="term" value="C:extracellular region"/>
    <property type="evidence" value="ECO:0007669"/>
    <property type="project" value="UniProtKB-SubCell"/>
</dbReference>
<keyword evidence="2 3" id="KW-0732">Signal</keyword>
<evidence type="ECO:0000259" key="4">
    <source>
        <dbReference type="Pfam" id="PF01522"/>
    </source>
</evidence>
<dbReference type="PANTHER" id="PTHR34216:SF3">
    <property type="entry name" value="POLY-BETA-1,6-N-ACETYL-D-GLUCOSAMINE N-DEACETYLASE"/>
    <property type="match status" value="1"/>
</dbReference>
<dbReference type="GO" id="GO:0005975">
    <property type="term" value="P:carbohydrate metabolic process"/>
    <property type="evidence" value="ECO:0007669"/>
    <property type="project" value="InterPro"/>
</dbReference>
<dbReference type="EMBL" id="CACVAV010000159">
    <property type="protein sequence ID" value="CAA6810053.1"/>
    <property type="molecule type" value="Genomic_DNA"/>
</dbReference>
<sequence>MDKFFRSASYLLLTCALAQSAHAVEDKSGVVLSFDDTYVDQWHDYFSNVSSDVKATFFISHWHNLTATEIQKLRDLEADGHEIGAHSYDHQGVAGDYNFDPNRTDEYLNEQIIPVLANMQADGFNPVSFSYPSGERNEVYDAAIRPYLPYLRTTFADESLDLFQMDDIFHSENSNYGVLAGDGIDNAYNNPIAEIEAAFLRAKTNNEIVTLYAHRLLQDGAENENYNYGIRISKLNQVIAAAQQMGLKFYTFAEAYQVGNLNPPEPPDNITVSVEGNRAHIRWSELDAHDLLGIVPVGIAEWQSGMPGATTGGSASGKMGITVPALSIDQQYIAIFYSGLTEVDR</sequence>
<comment type="subcellular location">
    <subcellularLocation>
        <location evidence="1">Secreted</location>
    </subcellularLocation>
</comment>
<dbReference type="InterPro" id="IPR002509">
    <property type="entry name" value="NODB_dom"/>
</dbReference>
<dbReference type="AlphaFoldDB" id="A0A6S6T4K4"/>